<dbReference type="NCBIfam" id="TIGR03353">
    <property type="entry name" value="VI_chp_4"/>
    <property type="match status" value="1"/>
</dbReference>
<dbReference type="Pfam" id="PF05936">
    <property type="entry name" value="T6SS_VasE"/>
    <property type="match status" value="1"/>
</dbReference>
<dbReference type="HOGENOM" id="CLU_031690_3_1_6"/>
<evidence type="ECO:0000313" key="1">
    <source>
        <dbReference type="EMBL" id="EAT13267.1"/>
    </source>
</evidence>
<dbReference type="RefSeq" id="WP_007017651.1">
    <property type="nucleotide sequence ID" value="NZ_CH724114.1"/>
</dbReference>
<proteinExistence type="predicted"/>
<gene>
    <name evidence="1" type="ORF">RED65_00865</name>
</gene>
<organism evidence="1 2">
    <name type="scientific">Bermanella marisrubri</name>
    <dbReference type="NCBI Taxonomy" id="207949"/>
    <lineage>
        <taxon>Bacteria</taxon>
        <taxon>Pseudomonadati</taxon>
        <taxon>Pseudomonadota</taxon>
        <taxon>Gammaproteobacteria</taxon>
        <taxon>Oceanospirillales</taxon>
        <taxon>Oceanospirillaceae</taxon>
        <taxon>Bermanella</taxon>
    </lineage>
</organism>
<dbReference type="PANTHER" id="PTHR35566:SF1">
    <property type="entry name" value="TYPE VI SECRETION SYSTEM BASEPLATE COMPONENT TSSK1"/>
    <property type="match status" value="1"/>
</dbReference>
<dbReference type="AlphaFoldDB" id="Q1N511"/>
<dbReference type="EMBL" id="AAQH01000002">
    <property type="protein sequence ID" value="EAT13267.1"/>
    <property type="molecule type" value="Genomic_DNA"/>
</dbReference>
<reference evidence="1 2" key="1">
    <citation type="submission" date="2006-03" db="EMBL/GenBank/DDBJ databases">
        <authorList>
            <person name="Pinhassi J."/>
            <person name="Pedros-Alio C."/>
            <person name="Ferriera S."/>
            <person name="Johnson J."/>
            <person name="Kravitz S."/>
            <person name="Halpern A."/>
            <person name="Remington K."/>
            <person name="Beeson K."/>
            <person name="Tran B."/>
            <person name="Rogers Y.-H."/>
            <person name="Friedman R."/>
            <person name="Venter J.C."/>
        </authorList>
    </citation>
    <scope>NUCLEOTIDE SEQUENCE [LARGE SCALE GENOMIC DNA]</scope>
    <source>
        <strain evidence="1 2">RED65</strain>
    </source>
</reference>
<dbReference type="STRING" id="207949.RED65_00865"/>
<dbReference type="Proteomes" id="UP000004263">
    <property type="component" value="Unassembled WGS sequence"/>
</dbReference>
<sequence>MSQTQPIFWHQGMFLQPQHFQQSEKHITHQIDTLKQNMAPWMWGFIQLDLSSEAIQSKRIKLHEAQLFLEDGTYIELDKNAYVAERSIEGAEIDPERPNTVYLALKQESNFSSNVTKIGDISEAHSVKTRFFTFVNPTQSQDRYVQGDVAETHELILKLDIVLESEKEQYSEYSLIPFCQVGLDGENYKLVQDYIPPCLNIHANTRLTKQISELKDELAGRAIQLKTGQAMLGSQIDNNALRYRFSLQALSRYVPRLNHEVSTPNIQPWSIYGGLKELIGEISTFTPDINLLGETQDGESLLPDYSHNNAGECFDKARLLINRLLNEISVGPQFLVELKRDEQAFSCDIPKDFFEDKADFYLIINSTENWDDFSHSFFTTAKLASQNTIDILVERSLPGIGLIHSPTAPAGLPKKDGAQYVRIDIHDDEWSSVVRQQNLVLHWDSAPSDLMIELVILKR</sequence>
<accession>Q1N511</accession>
<comment type="caution">
    <text evidence="1">The sequence shown here is derived from an EMBL/GenBank/DDBJ whole genome shotgun (WGS) entry which is preliminary data.</text>
</comment>
<dbReference type="PANTHER" id="PTHR35566">
    <property type="entry name" value="BLR3599 PROTEIN"/>
    <property type="match status" value="1"/>
</dbReference>
<evidence type="ECO:0000313" key="2">
    <source>
        <dbReference type="Proteomes" id="UP000004263"/>
    </source>
</evidence>
<dbReference type="OrthoDB" id="9775333at2"/>
<evidence type="ECO:0008006" key="3">
    <source>
        <dbReference type="Google" id="ProtNLM"/>
    </source>
</evidence>
<protein>
    <recommendedName>
        <fullName evidence="3">Type VI secretion protein, VC_A0114 family</fullName>
    </recommendedName>
</protein>
<name>Q1N511_9GAMM</name>
<dbReference type="InterPro" id="IPR010263">
    <property type="entry name" value="T6SS_TssK"/>
</dbReference>
<keyword evidence="2" id="KW-1185">Reference proteome</keyword>